<feature type="binding site" description="axial binding residue" evidence="17">
    <location>
        <position position="180"/>
    </location>
    <ligand>
        <name>heme c</name>
        <dbReference type="ChEBI" id="CHEBI:61717"/>
        <label>2</label>
    </ligand>
    <ligandPart>
        <name>Fe</name>
        <dbReference type="ChEBI" id="CHEBI:18248"/>
    </ligandPart>
</feature>
<dbReference type="Gene3D" id="1.10.760.10">
    <property type="entry name" value="Cytochrome c-like domain"/>
    <property type="match status" value="2"/>
</dbReference>
<dbReference type="GO" id="GO:0009055">
    <property type="term" value="F:electron transfer activity"/>
    <property type="evidence" value="ECO:0007669"/>
    <property type="project" value="InterPro"/>
</dbReference>
<evidence type="ECO:0000256" key="12">
    <source>
        <dbReference type="ARBA" id="ARBA00048077"/>
    </source>
</evidence>
<feature type="binding site" description="covalent" evidence="16">
    <location>
        <position position="78"/>
    </location>
    <ligand>
        <name>heme c</name>
        <dbReference type="ChEBI" id="CHEBI:61717"/>
        <label>1</label>
    </ligand>
</feature>
<accession>A0A059FUL0</accession>
<feature type="domain" description="Cytochrome c" evidence="19">
    <location>
        <begin position="59"/>
        <end position="141"/>
    </location>
</feature>
<evidence type="ECO:0000256" key="15">
    <source>
        <dbReference type="PIRSR" id="PIRSR038455-1"/>
    </source>
</evidence>
<comment type="subunit">
    <text evidence="2 14">Heterodimer of SoxA and SoxX.</text>
</comment>
<dbReference type="RefSeq" id="WP_035613037.1">
    <property type="nucleotide sequence ID" value="NZ_ARYK01000001.1"/>
</dbReference>
<comment type="caution">
    <text evidence="20">The sequence shown here is derived from an EMBL/GenBank/DDBJ whole genome shotgun (WGS) entry which is preliminary data.</text>
</comment>
<evidence type="ECO:0000256" key="16">
    <source>
        <dbReference type="PIRSR" id="PIRSR038455-2"/>
    </source>
</evidence>
<comment type="catalytic activity">
    <reaction evidence="12 14">
        <text>L-cysteinyl-[SoxY protein] + thiosulfate + 2 Fe(III)-[cytochrome c] = S-sulfosulfanyl-L-cysteinyl-[SoxY protein] + 2 Fe(II)-[cytochrome c] + 2 H(+)</text>
        <dbReference type="Rhea" id="RHEA:56720"/>
        <dbReference type="Rhea" id="RHEA-COMP:10350"/>
        <dbReference type="Rhea" id="RHEA-COMP:14328"/>
        <dbReference type="Rhea" id="RHEA-COMP:14399"/>
        <dbReference type="Rhea" id="RHEA-COMP:14691"/>
        <dbReference type="ChEBI" id="CHEBI:15378"/>
        <dbReference type="ChEBI" id="CHEBI:29033"/>
        <dbReference type="ChEBI" id="CHEBI:29034"/>
        <dbReference type="ChEBI" id="CHEBI:29950"/>
        <dbReference type="ChEBI" id="CHEBI:33542"/>
        <dbReference type="ChEBI" id="CHEBI:139321"/>
        <dbReference type="EC" id="2.8.5.2"/>
    </reaction>
</comment>
<dbReference type="Proteomes" id="UP000025171">
    <property type="component" value="Unassembled WGS sequence"/>
</dbReference>
<feature type="binding site" description="covalent" evidence="16">
    <location>
        <position position="179"/>
    </location>
    <ligand>
        <name>heme c</name>
        <dbReference type="ChEBI" id="CHEBI:61717"/>
        <label>2</label>
    </ligand>
</feature>
<evidence type="ECO:0000256" key="1">
    <source>
        <dbReference type="ARBA" id="ARBA00004418"/>
    </source>
</evidence>
<dbReference type="NCBIfam" id="TIGR04484">
    <property type="entry name" value="thiosulf_SoxA"/>
    <property type="match status" value="1"/>
</dbReference>
<dbReference type="SUPFAM" id="SSF46626">
    <property type="entry name" value="Cytochrome c"/>
    <property type="match status" value="2"/>
</dbReference>
<evidence type="ECO:0000256" key="17">
    <source>
        <dbReference type="PIRSR" id="PIRSR038455-3"/>
    </source>
</evidence>
<keyword evidence="10 14" id="KW-0408">Iron</keyword>
<feature type="chain" id="PRO_5001572660" description="SoxAX cytochrome complex subunit A" evidence="18">
    <location>
        <begin position="21"/>
        <end position="260"/>
    </location>
</feature>
<evidence type="ECO:0000313" key="20">
    <source>
        <dbReference type="EMBL" id="KCZ94118.1"/>
    </source>
</evidence>
<dbReference type="GO" id="GO:0070069">
    <property type="term" value="C:cytochrome complex"/>
    <property type="evidence" value="ECO:0007669"/>
    <property type="project" value="InterPro"/>
</dbReference>
<evidence type="ECO:0000256" key="10">
    <source>
        <dbReference type="ARBA" id="ARBA00023004"/>
    </source>
</evidence>
<dbReference type="InterPro" id="IPR025710">
    <property type="entry name" value="SoxA"/>
</dbReference>
<feature type="binding site" description="covalent" evidence="16">
    <location>
        <position position="81"/>
    </location>
    <ligand>
        <name>heme c</name>
        <dbReference type="ChEBI" id="CHEBI:61717"/>
        <label>1</label>
    </ligand>
</feature>
<comment type="cofactor">
    <cofactor evidence="16">
        <name>heme</name>
        <dbReference type="ChEBI" id="CHEBI:30413"/>
    </cofactor>
    <text evidence="16">Binds 2 heme groups per subunit.</text>
</comment>
<evidence type="ECO:0000259" key="19">
    <source>
        <dbReference type="PROSITE" id="PS51007"/>
    </source>
</evidence>
<evidence type="ECO:0000256" key="7">
    <source>
        <dbReference type="ARBA" id="ARBA00022729"/>
    </source>
</evidence>
<evidence type="ECO:0000256" key="11">
    <source>
        <dbReference type="ARBA" id="ARBA00025746"/>
    </source>
</evidence>
<keyword evidence="6 14" id="KW-0479">Metal-binding</keyword>
<evidence type="ECO:0000256" key="14">
    <source>
        <dbReference type="PIRNR" id="PIRNR038455"/>
    </source>
</evidence>
<dbReference type="AlphaFoldDB" id="A0A059FUL0"/>
<feature type="signal peptide" evidence="18">
    <location>
        <begin position="1"/>
        <end position="20"/>
    </location>
</feature>
<dbReference type="GO" id="GO:0020037">
    <property type="term" value="F:heme binding"/>
    <property type="evidence" value="ECO:0007669"/>
    <property type="project" value="InterPro"/>
</dbReference>
<feature type="binding site" description="axial binding residue" evidence="17">
    <location>
        <position position="221"/>
    </location>
    <ligand>
        <name>heme c</name>
        <dbReference type="ChEBI" id="CHEBI:61717"/>
        <label>2</label>
    </ligand>
    <ligandPart>
        <name>Fe</name>
        <dbReference type="ChEBI" id="CHEBI:18248"/>
    </ligandPart>
</feature>
<name>A0A059FUL0_9PROT</name>
<reference evidence="20 21" key="1">
    <citation type="journal article" date="2014" name="Antonie Van Leeuwenhoek">
        <title>Hyphomonas beringensis sp. nov. and Hyphomonas chukchiensis sp. nov., isolated from surface seawater of the Bering Sea and Chukchi Sea.</title>
        <authorList>
            <person name="Li C."/>
            <person name="Lai Q."/>
            <person name="Li G."/>
            <person name="Dong C."/>
            <person name="Wang J."/>
            <person name="Liao Y."/>
            <person name="Shao Z."/>
        </authorList>
    </citation>
    <scope>NUCLEOTIDE SEQUENCE [LARGE SCALE GENOMIC DNA]</scope>
    <source>
        <strain evidence="20 21">MHS-2</strain>
    </source>
</reference>
<keyword evidence="7 18" id="KW-0732">Signal</keyword>
<keyword evidence="8 14" id="KW-0574">Periplasm</keyword>
<feature type="binding site" description="axial binding residue" evidence="17">
    <location>
        <position position="113"/>
    </location>
    <ligand>
        <name>heme c</name>
        <dbReference type="ChEBI" id="CHEBI:61717"/>
        <label>1</label>
    </ligand>
    <ligandPart>
        <name>Fe</name>
        <dbReference type="ChEBI" id="CHEBI:18248"/>
    </ligandPart>
</feature>
<evidence type="ECO:0000313" key="21">
    <source>
        <dbReference type="Proteomes" id="UP000025171"/>
    </source>
</evidence>
<evidence type="ECO:0000256" key="9">
    <source>
        <dbReference type="ARBA" id="ARBA00022982"/>
    </source>
</evidence>
<comment type="subcellular location">
    <subcellularLocation>
        <location evidence="1 14">Periplasm</location>
    </subcellularLocation>
</comment>
<dbReference type="EMBL" id="ARYK01000001">
    <property type="protein sequence ID" value="KCZ94118.1"/>
    <property type="molecule type" value="Genomic_DNA"/>
</dbReference>
<dbReference type="Pfam" id="PF21342">
    <property type="entry name" value="SoxA-TsdA_cyt-c"/>
    <property type="match status" value="2"/>
</dbReference>
<dbReference type="InterPro" id="IPR009056">
    <property type="entry name" value="Cyt_c-like_dom"/>
</dbReference>
<keyword evidence="5 14" id="KW-0808">Transferase</keyword>
<dbReference type="PATRIC" id="fig|1280950.3.peg.420"/>
<dbReference type="PIRSF" id="PIRSF038455">
    <property type="entry name" value="SoxA"/>
    <property type="match status" value="1"/>
</dbReference>
<evidence type="ECO:0000256" key="5">
    <source>
        <dbReference type="ARBA" id="ARBA00022679"/>
    </source>
</evidence>
<sequence>MIRLSGLGLALVAVAACTPAAPPETHLDAPFERLQSGYDFLTPETQALQDDTFSNPGYLWVDRGAELFNTSDADAPSCASCHTTGLAGVAASYPAIDSDSGQLLNLEGRINTCRERHQHLPALDYESDALRALSAYIANQSHGLPLSVDISGAAATHYANGRDYFFTRRGQLNLSCHQCHDQNAGKRLRGDTISQGHGNGFPAYRLEWQTLGSLQRRIFDCDTGVRAEPLPLGSQTYIDLELYLSARANGLAMESPAIRR</sequence>
<evidence type="ECO:0000256" key="2">
    <source>
        <dbReference type="ARBA" id="ARBA00011530"/>
    </source>
</evidence>
<comment type="similarity">
    <text evidence="11 14">Belongs to the SoxA family.</text>
</comment>
<evidence type="ECO:0000256" key="3">
    <source>
        <dbReference type="ARBA" id="ARBA00022448"/>
    </source>
</evidence>
<feature type="binding site" description="covalent" evidence="16">
    <location>
        <position position="176"/>
    </location>
    <ligand>
        <name>heme c</name>
        <dbReference type="ChEBI" id="CHEBI:61717"/>
        <label>2</label>
    </ligand>
</feature>
<keyword evidence="21" id="KW-1185">Reference proteome</keyword>
<dbReference type="GO" id="GO:0019417">
    <property type="term" value="P:sulfur oxidation"/>
    <property type="evidence" value="ECO:0007669"/>
    <property type="project" value="InterPro"/>
</dbReference>
<evidence type="ECO:0000256" key="8">
    <source>
        <dbReference type="ARBA" id="ARBA00022764"/>
    </source>
</evidence>
<dbReference type="STRING" id="1280950.HJO_02045"/>
<feature type="active site" description="Cysteine persulfide intermediate" evidence="15">
    <location>
        <position position="221"/>
    </location>
</feature>
<organism evidence="20 21">
    <name type="scientific">Hyphomonas johnsonii MHS-2</name>
    <dbReference type="NCBI Taxonomy" id="1280950"/>
    <lineage>
        <taxon>Bacteria</taxon>
        <taxon>Pseudomonadati</taxon>
        <taxon>Pseudomonadota</taxon>
        <taxon>Alphaproteobacteria</taxon>
        <taxon>Hyphomonadales</taxon>
        <taxon>Hyphomonadaceae</taxon>
        <taxon>Hyphomonas</taxon>
    </lineage>
</organism>
<proteinExistence type="inferred from homology"/>
<keyword evidence="4 14" id="KW-0349">Heme</keyword>
<keyword evidence="3 14" id="KW-0813">Transport</keyword>
<dbReference type="GO" id="GO:0016740">
    <property type="term" value="F:transferase activity"/>
    <property type="evidence" value="ECO:0007669"/>
    <property type="project" value="UniProtKB-KW"/>
</dbReference>
<dbReference type="PROSITE" id="PS51257">
    <property type="entry name" value="PROKAR_LIPOPROTEIN"/>
    <property type="match status" value="1"/>
</dbReference>
<dbReference type="PROSITE" id="PS51007">
    <property type="entry name" value="CYTC"/>
    <property type="match status" value="1"/>
</dbReference>
<evidence type="ECO:0000256" key="18">
    <source>
        <dbReference type="SAM" id="SignalP"/>
    </source>
</evidence>
<comment type="catalytic activity">
    <reaction evidence="13 14">
        <text>S-sulfanyl-L-cysteinyl-[SoxY protein] + thiosulfate + 2 Fe(III)-[cytochrome c] = S-(2-sulfodisulfanyl)-L-cysteinyl-[SoxY protein] + 2 Fe(II)-[cytochrome c] + 2 H(+)</text>
        <dbReference type="Rhea" id="RHEA:51224"/>
        <dbReference type="Rhea" id="RHEA-COMP:10350"/>
        <dbReference type="Rhea" id="RHEA-COMP:14399"/>
        <dbReference type="Rhea" id="RHEA-COMP:14689"/>
        <dbReference type="Rhea" id="RHEA-COMP:14690"/>
        <dbReference type="ChEBI" id="CHEBI:15378"/>
        <dbReference type="ChEBI" id="CHEBI:29033"/>
        <dbReference type="ChEBI" id="CHEBI:29034"/>
        <dbReference type="ChEBI" id="CHEBI:33542"/>
        <dbReference type="ChEBI" id="CHEBI:61963"/>
        <dbReference type="ChEBI" id="CHEBI:140664"/>
        <dbReference type="EC" id="2.8.5.2"/>
    </reaction>
</comment>
<dbReference type="EC" id="2.8.5.2" evidence="14"/>
<feature type="binding site" evidence="16">
    <location>
        <position position="217"/>
    </location>
    <ligand>
        <name>substrate</name>
    </ligand>
</feature>
<feature type="binding site" description="axial binding residue" evidence="17">
    <location>
        <position position="82"/>
    </location>
    <ligand>
        <name>heme c</name>
        <dbReference type="ChEBI" id="CHEBI:61717"/>
        <label>1</label>
    </ligand>
    <ligandPart>
        <name>Fe</name>
        <dbReference type="ChEBI" id="CHEBI:18248"/>
    </ligandPart>
</feature>
<dbReference type="InterPro" id="IPR036909">
    <property type="entry name" value="Cyt_c-like_dom_sf"/>
</dbReference>
<dbReference type="GO" id="GO:0016669">
    <property type="term" value="F:oxidoreductase activity, acting on a sulfur group of donors, cytochrome as acceptor"/>
    <property type="evidence" value="ECO:0007669"/>
    <property type="project" value="InterPro"/>
</dbReference>
<evidence type="ECO:0000256" key="13">
    <source>
        <dbReference type="ARBA" id="ARBA00048423"/>
    </source>
</evidence>
<gene>
    <name evidence="20" type="ORF">HJO_02045</name>
</gene>
<dbReference type="GO" id="GO:0042597">
    <property type="term" value="C:periplasmic space"/>
    <property type="evidence" value="ECO:0007669"/>
    <property type="project" value="UniProtKB-SubCell"/>
</dbReference>
<keyword evidence="9 14" id="KW-0249">Electron transport</keyword>
<dbReference type="eggNOG" id="COG3258">
    <property type="taxonomic scope" value="Bacteria"/>
</dbReference>
<dbReference type="GO" id="GO:0046872">
    <property type="term" value="F:metal ion binding"/>
    <property type="evidence" value="ECO:0007669"/>
    <property type="project" value="UniProtKB-KW"/>
</dbReference>
<protein>
    <recommendedName>
        <fullName evidence="14">SoxAX cytochrome complex subunit A</fullName>
        <ecNumber evidence="14">2.8.5.2</ecNumber>
    </recommendedName>
    <alternativeName>
        <fullName evidence="14">Protein SoxA</fullName>
    </alternativeName>
    <alternativeName>
        <fullName evidence="14">Sulfur oxidizing protein A</fullName>
    </alternativeName>
    <alternativeName>
        <fullName evidence="14">Thiosulfate-oxidizing multienzyme system protein SoxA</fullName>
    </alternativeName>
</protein>
<dbReference type="OrthoDB" id="7916986at2"/>
<evidence type="ECO:0000256" key="6">
    <source>
        <dbReference type="ARBA" id="ARBA00022723"/>
    </source>
</evidence>
<evidence type="ECO:0000256" key="4">
    <source>
        <dbReference type="ARBA" id="ARBA00022617"/>
    </source>
</evidence>